<dbReference type="Gene3D" id="1.10.10.10">
    <property type="entry name" value="Winged helix-like DNA-binding domain superfamily/Winged helix DNA-binding domain"/>
    <property type="match status" value="1"/>
</dbReference>
<evidence type="ECO:0000256" key="2">
    <source>
        <dbReference type="ARBA" id="ARBA00023015"/>
    </source>
</evidence>
<dbReference type="Pfam" id="PF00126">
    <property type="entry name" value="HTH_1"/>
    <property type="match status" value="1"/>
</dbReference>
<dbReference type="InterPro" id="IPR005119">
    <property type="entry name" value="LysR_subst-bd"/>
</dbReference>
<dbReference type="PROSITE" id="PS50931">
    <property type="entry name" value="HTH_LYSR"/>
    <property type="match status" value="1"/>
</dbReference>
<organism evidence="6 7">
    <name type="scientific">Amycolatopsis decaplanina DSM 44594</name>
    <dbReference type="NCBI Taxonomy" id="1284240"/>
    <lineage>
        <taxon>Bacteria</taxon>
        <taxon>Bacillati</taxon>
        <taxon>Actinomycetota</taxon>
        <taxon>Actinomycetes</taxon>
        <taxon>Pseudonocardiales</taxon>
        <taxon>Pseudonocardiaceae</taxon>
        <taxon>Amycolatopsis</taxon>
    </lineage>
</organism>
<sequence length="304" mass="32169">MKTKVELRHLRYFAAVADTCHFGRAARLLHMAQSALSSAIRQLEDELGVSLLARTTRQVRLTPAGEFFLGEARRILQGVDLGIRGVRLIGEGHLGLVRVGFTGASTVAHLPAVLQAIKRRLPEIKVEIHNDLSTSLQCDRLRDGTLDIGILHAPLTGDGLDAKVIGSESLIVVVPAGHRLAGKSVVTMADLRDEDFVTCREVDSAVSRLVLRGCLDAGFTPRERHGASSTATVLALIAGGLGIGVVPASAGGLPMPGIICRELTGVASVRLALAWRKSQVAPMMSAVLAALDEITSVPRPLANG</sequence>
<dbReference type="PATRIC" id="fig|1284240.4.peg.7414"/>
<protein>
    <submittedName>
        <fullName evidence="6">LysR family transcriptional regulator</fullName>
    </submittedName>
</protein>
<gene>
    <name evidence="6" type="ORF">H074_36339</name>
</gene>
<dbReference type="InterPro" id="IPR000847">
    <property type="entry name" value="LysR_HTH_N"/>
</dbReference>
<reference evidence="6 7" key="1">
    <citation type="journal article" date="2013" name="Genome Announc.">
        <title>Draft Genome Sequence of Amycolatopsis decaplanina Strain DSM 44594T.</title>
        <authorList>
            <person name="Kaur N."/>
            <person name="Kumar S."/>
            <person name="Bala M."/>
            <person name="Raghava G.P."/>
            <person name="Mayilraj S."/>
        </authorList>
    </citation>
    <scope>NUCLEOTIDE SEQUENCE [LARGE SCALE GENOMIC DNA]</scope>
    <source>
        <strain evidence="6 7">DSM 44594</strain>
    </source>
</reference>
<keyword evidence="4" id="KW-0804">Transcription</keyword>
<dbReference type="Gene3D" id="3.40.190.10">
    <property type="entry name" value="Periplasmic binding protein-like II"/>
    <property type="match status" value="2"/>
</dbReference>
<dbReference type="GO" id="GO:0003677">
    <property type="term" value="F:DNA binding"/>
    <property type="evidence" value="ECO:0007669"/>
    <property type="project" value="UniProtKB-KW"/>
</dbReference>
<evidence type="ECO:0000313" key="6">
    <source>
        <dbReference type="EMBL" id="EME51769.1"/>
    </source>
</evidence>
<dbReference type="SUPFAM" id="SSF46785">
    <property type="entry name" value="Winged helix' DNA-binding domain"/>
    <property type="match status" value="1"/>
</dbReference>
<dbReference type="Proteomes" id="UP000054226">
    <property type="component" value="Unassembled WGS sequence"/>
</dbReference>
<dbReference type="GO" id="GO:0003700">
    <property type="term" value="F:DNA-binding transcription factor activity"/>
    <property type="evidence" value="ECO:0007669"/>
    <property type="project" value="InterPro"/>
</dbReference>
<evidence type="ECO:0000256" key="1">
    <source>
        <dbReference type="ARBA" id="ARBA00009437"/>
    </source>
</evidence>
<comment type="caution">
    <text evidence="6">The sequence shown here is derived from an EMBL/GenBank/DDBJ whole genome shotgun (WGS) entry which is preliminary data.</text>
</comment>
<dbReference type="SUPFAM" id="SSF53850">
    <property type="entry name" value="Periplasmic binding protein-like II"/>
    <property type="match status" value="1"/>
</dbReference>
<dbReference type="CDD" id="cd08414">
    <property type="entry name" value="PBP2_LTTR_aromatics_like"/>
    <property type="match status" value="1"/>
</dbReference>
<comment type="similarity">
    <text evidence="1">Belongs to the LysR transcriptional regulatory family.</text>
</comment>
<evidence type="ECO:0000256" key="4">
    <source>
        <dbReference type="ARBA" id="ARBA00023163"/>
    </source>
</evidence>
<keyword evidence="2" id="KW-0805">Transcription regulation</keyword>
<accession>M2YTU4</accession>
<name>M2YTU4_9PSEU</name>
<evidence type="ECO:0000313" key="7">
    <source>
        <dbReference type="Proteomes" id="UP000054226"/>
    </source>
</evidence>
<evidence type="ECO:0000259" key="5">
    <source>
        <dbReference type="PROSITE" id="PS50931"/>
    </source>
</evidence>
<proteinExistence type="inferred from homology"/>
<dbReference type="GO" id="GO:0032993">
    <property type="term" value="C:protein-DNA complex"/>
    <property type="evidence" value="ECO:0007669"/>
    <property type="project" value="TreeGrafter"/>
</dbReference>
<dbReference type="AlphaFoldDB" id="M2YTU4"/>
<dbReference type="EMBL" id="AOHO01000078">
    <property type="protein sequence ID" value="EME51769.1"/>
    <property type="molecule type" value="Genomic_DNA"/>
</dbReference>
<dbReference type="FunFam" id="1.10.10.10:FF:000001">
    <property type="entry name" value="LysR family transcriptional regulator"/>
    <property type="match status" value="1"/>
</dbReference>
<dbReference type="PRINTS" id="PR00039">
    <property type="entry name" value="HTHLYSR"/>
</dbReference>
<dbReference type="PANTHER" id="PTHR30346:SF0">
    <property type="entry name" value="HCA OPERON TRANSCRIPTIONAL ACTIVATOR HCAR"/>
    <property type="match status" value="1"/>
</dbReference>
<evidence type="ECO:0000256" key="3">
    <source>
        <dbReference type="ARBA" id="ARBA00023125"/>
    </source>
</evidence>
<keyword evidence="3" id="KW-0238">DNA-binding</keyword>
<dbReference type="InterPro" id="IPR036388">
    <property type="entry name" value="WH-like_DNA-bd_sf"/>
</dbReference>
<dbReference type="PANTHER" id="PTHR30346">
    <property type="entry name" value="TRANSCRIPTIONAL DUAL REGULATOR HCAR-RELATED"/>
    <property type="match status" value="1"/>
</dbReference>
<keyword evidence="7" id="KW-1185">Reference proteome</keyword>
<feature type="domain" description="HTH lysR-type" evidence="5">
    <location>
        <begin position="5"/>
        <end position="62"/>
    </location>
</feature>
<dbReference type="InterPro" id="IPR036390">
    <property type="entry name" value="WH_DNA-bd_sf"/>
</dbReference>
<dbReference type="Pfam" id="PF03466">
    <property type="entry name" value="LysR_substrate"/>
    <property type="match status" value="1"/>
</dbReference>